<dbReference type="InterPro" id="IPR003785">
    <property type="entry name" value="Creatininase/forma_Hydrolase"/>
</dbReference>
<dbReference type="GO" id="GO:0016811">
    <property type="term" value="F:hydrolase activity, acting on carbon-nitrogen (but not peptide) bonds, in linear amides"/>
    <property type="evidence" value="ECO:0007669"/>
    <property type="project" value="TreeGrafter"/>
</dbReference>
<evidence type="ECO:0000256" key="4">
    <source>
        <dbReference type="ARBA" id="ARBA00022833"/>
    </source>
</evidence>
<feature type="non-terminal residue" evidence="5">
    <location>
        <position position="1"/>
    </location>
</feature>
<dbReference type="Gene3D" id="3.40.50.10310">
    <property type="entry name" value="Creatininase"/>
    <property type="match status" value="1"/>
</dbReference>
<evidence type="ECO:0000256" key="3">
    <source>
        <dbReference type="ARBA" id="ARBA00022801"/>
    </source>
</evidence>
<evidence type="ECO:0008006" key="6">
    <source>
        <dbReference type="Google" id="ProtNLM"/>
    </source>
</evidence>
<evidence type="ECO:0000313" key="5">
    <source>
        <dbReference type="EMBL" id="SVD31547.1"/>
    </source>
</evidence>
<gene>
    <name evidence="5" type="ORF">METZ01_LOCUS384401</name>
</gene>
<evidence type="ECO:0000256" key="2">
    <source>
        <dbReference type="ARBA" id="ARBA00022723"/>
    </source>
</evidence>
<accession>A0A382UBZ7</accession>
<feature type="non-terminal residue" evidence="5">
    <location>
        <position position="294"/>
    </location>
</feature>
<dbReference type="Pfam" id="PF02633">
    <property type="entry name" value="Creatininase"/>
    <property type="match status" value="1"/>
</dbReference>
<dbReference type="GO" id="GO:0009231">
    <property type="term" value="P:riboflavin biosynthetic process"/>
    <property type="evidence" value="ECO:0007669"/>
    <property type="project" value="TreeGrafter"/>
</dbReference>
<name>A0A382UBZ7_9ZZZZ</name>
<dbReference type="AlphaFoldDB" id="A0A382UBZ7"/>
<dbReference type="InterPro" id="IPR024087">
    <property type="entry name" value="Creatininase-like_sf"/>
</dbReference>
<dbReference type="PANTHER" id="PTHR35005:SF1">
    <property type="entry name" value="2-AMINO-5-FORMYLAMINO-6-RIBOSYLAMINOPYRIMIDIN-4(3H)-ONE 5'-MONOPHOSPHATE DEFORMYLASE"/>
    <property type="match status" value="1"/>
</dbReference>
<comment type="cofactor">
    <cofactor evidence="1">
        <name>Zn(2+)</name>
        <dbReference type="ChEBI" id="CHEBI:29105"/>
    </cofactor>
</comment>
<keyword evidence="3" id="KW-0378">Hydrolase</keyword>
<reference evidence="5" key="1">
    <citation type="submission" date="2018-05" db="EMBL/GenBank/DDBJ databases">
        <authorList>
            <person name="Lanie J.A."/>
            <person name="Ng W.-L."/>
            <person name="Kazmierczak K.M."/>
            <person name="Andrzejewski T.M."/>
            <person name="Davidsen T.M."/>
            <person name="Wayne K.J."/>
            <person name="Tettelin H."/>
            <person name="Glass J.I."/>
            <person name="Rusch D."/>
            <person name="Podicherti R."/>
            <person name="Tsui H.-C.T."/>
            <person name="Winkler M.E."/>
        </authorList>
    </citation>
    <scope>NUCLEOTIDE SEQUENCE</scope>
</reference>
<keyword evidence="2" id="KW-0479">Metal-binding</keyword>
<protein>
    <recommendedName>
        <fullName evidence="6">Creatininase</fullName>
    </recommendedName>
</protein>
<dbReference type="EMBL" id="UINC01142921">
    <property type="protein sequence ID" value="SVD31547.1"/>
    <property type="molecule type" value="Genomic_DNA"/>
</dbReference>
<evidence type="ECO:0000256" key="1">
    <source>
        <dbReference type="ARBA" id="ARBA00001947"/>
    </source>
</evidence>
<dbReference type="PANTHER" id="PTHR35005">
    <property type="entry name" value="3-DEHYDRO-SCYLLO-INOSOSE HYDROLASE"/>
    <property type="match status" value="1"/>
</dbReference>
<proteinExistence type="predicted"/>
<keyword evidence="4" id="KW-0862">Zinc</keyword>
<dbReference type="SUPFAM" id="SSF102215">
    <property type="entry name" value="Creatininase"/>
    <property type="match status" value="1"/>
</dbReference>
<sequence>FYSFSVFSPDACLFSSTASKLSTRYTKITAKVGMIWKNNQMGQIKQMNEIFLERMRSPEIGTAIKSGKTTVIVPCGAVEQHGPHLPLFMDAEHGTFLGAEVAKRLGNTFVAPTIRIGCSEHHMSFPGTISLQTTTFNAVCRDYCVSLSHHGFRKICMLPSHGGNFKPLDHILDELNDAVKDDCKVVAYTNLIELVKTWKKVVHEENGLGNRVGGHADIAESSVMLFLHPELVKKEKAEKGFTAELNETVIQKIIDEGFHTVTPNGILGDARGMSKEIGEKCLSVLADVIADYFK</sequence>
<dbReference type="GO" id="GO:0046872">
    <property type="term" value="F:metal ion binding"/>
    <property type="evidence" value="ECO:0007669"/>
    <property type="project" value="UniProtKB-KW"/>
</dbReference>
<organism evidence="5">
    <name type="scientific">marine metagenome</name>
    <dbReference type="NCBI Taxonomy" id="408172"/>
    <lineage>
        <taxon>unclassified sequences</taxon>
        <taxon>metagenomes</taxon>
        <taxon>ecological metagenomes</taxon>
    </lineage>
</organism>